<sequence>MFGEDAAAEAQTNSLRNRGDSEDWFIHKADYREAPRQPRIRPESADIVKRNRSHLSTAALAGFADRPDRAEIDLVSNCGPMQAGERLRTKEARQNAHKSHETQEWHDFEGNLKYQPPPKPRRIGNSADGREIITHMNKRPDWFASSPNSLQRNGNDGRGDVRQKSSFNRRNEANNWFAHPTTQEEFDQLSVRQPRVLNRAEGIDYAVRNQSGTSDILYMTEQKSDSSAKVPYGCITKEAQRNARLANQGTGMSGCLHNGHSKAQEFESFTEQAPVARVRGCLAEELRRRNQDGYLGRSLHVETERGPSGELVTHSRTRPEATEYQEKSHESSQIADCLRTTNTGRAKTPDLDRSEQPKLRVITEEAEKAMIRNRGQMADYLGQGAQSVTKAYTKKNKVRGVPSSEAQEAAQKATGADVKELIYNQGLEPHPLHSAFGSLTEEARETAERNRKGLVGNLLGTANQRSSAVPLVGLEAPAPRRLRAEAVEYAIRNQGGEMGSLLRQDRT</sequence>
<feature type="region of interest" description="Disordered" evidence="1">
    <location>
        <begin position="83"/>
        <end position="105"/>
    </location>
</feature>
<feature type="region of interest" description="Disordered" evidence="1">
    <location>
        <begin position="1"/>
        <end position="21"/>
    </location>
</feature>
<feature type="compositionally biased region" description="Polar residues" evidence="1">
    <location>
        <begin position="145"/>
        <end position="154"/>
    </location>
</feature>
<proteinExistence type="predicted"/>
<dbReference type="AlphaFoldDB" id="A0AAV2TFD0"/>
<organism evidence="2 3">
    <name type="scientific">Calicophoron daubneyi</name>
    <name type="common">Rumen fluke</name>
    <name type="synonym">Paramphistomum daubneyi</name>
    <dbReference type="NCBI Taxonomy" id="300641"/>
    <lineage>
        <taxon>Eukaryota</taxon>
        <taxon>Metazoa</taxon>
        <taxon>Spiralia</taxon>
        <taxon>Lophotrochozoa</taxon>
        <taxon>Platyhelminthes</taxon>
        <taxon>Trematoda</taxon>
        <taxon>Digenea</taxon>
        <taxon>Plagiorchiida</taxon>
        <taxon>Pronocephalata</taxon>
        <taxon>Paramphistomoidea</taxon>
        <taxon>Paramphistomidae</taxon>
        <taxon>Calicophoron</taxon>
    </lineage>
</organism>
<evidence type="ECO:0000256" key="1">
    <source>
        <dbReference type="SAM" id="MobiDB-lite"/>
    </source>
</evidence>
<accession>A0AAV2TFD0</accession>
<feature type="compositionally biased region" description="Basic and acidic residues" evidence="1">
    <location>
        <begin position="317"/>
        <end position="330"/>
    </location>
</feature>
<feature type="region of interest" description="Disordered" evidence="1">
    <location>
        <begin position="140"/>
        <end position="169"/>
    </location>
</feature>
<evidence type="ECO:0000313" key="2">
    <source>
        <dbReference type="EMBL" id="CAL5135591.1"/>
    </source>
</evidence>
<name>A0AAV2TFD0_CALDB</name>
<comment type="caution">
    <text evidence="2">The sequence shown here is derived from an EMBL/GenBank/DDBJ whole genome shotgun (WGS) entry which is preliminary data.</text>
</comment>
<dbReference type="Proteomes" id="UP001497525">
    <property type="component" value="Unassembled WGS sequence"/>
</dbReference>
<protein>
    <submittedName>
        <fullName evidence="2">Uncharacterized protein</fullName>
    </submittedName>
</protein>
<gene>
    <name evidence="2" type="ORF">CDAUBV1_LOCUS9723</name>
</gene>
<feature type="compositionally biased region" description="Basic and acidic residues" evidence="1">
    <location>
        <begin position="85"/>
        <end position="105"/>
    </location>
</feature>
<evidence type="ECO:0000313" key="3">
    <source>
        <dbReference type="Proteomes" id="UP001497525"/>
    </source>
</evidence>
<reference evidence="2" key="1">
    <citation type="submission" date="2024-06" db="EMBL/GenBank/DDBJ databases">
        <authorList>
            <person name="Liu X."/>
            <person name="Lenzi L."/>
            <person name="Haldenby T S."/>
            <person name="Uol C."/>
        </authorList>
    </citation>
    <scope>NUCLEOTIDE SEQUENCE</scope>
</reference>
<feature type="region of interest" description="Disordered" evidence="1">
    <location>
        <begin position="302"/>
        <end position="334"/>
    </location>
</feature>
<dbReference type="EMBL" id="CAXLJL010000267">
    <property type="protein sequence ID" value="CAL5135591.1"/>
    <property type="molecule type" value="Genomic_DNA"/>
</dbReference>